<protein>
    <recommendedName>
        <fullName evidence="6">O-antigen ligase-related domain-containing protein</fullName>
    </recommendedName>
</protein>
<keyword evidence="3 5" id="KW-1133">Transmembrane helix</keyword>
<evidence type="ECO:0000256" key="3">
    <source>
        <dbReference type="ARBA" id="ARBA00022989"/>
    </source>
</evidence>
<feature type="transmembrane region" description="Helical" evidence="5">
    <location>
        <begin position="27"/>
        <end position="45"/>
    </location>
</feature>
<dbReference type="InterPro" id="IPR051533">
    <property type="entry name" value="WaaL-like"/>
</dbReference>
<feature type="transmembrane region" description="Helical" evidence="5">
    <location>
        <begin position="57"/>
        <end position="78"/>
    </location>
</feature>
<feature type="transmembrane region" description="Helical" evidence="5">
    <location>
        <begin position="155"/>
        <end position="177"/>
    </location>
</feature>
<dbReference type="Pfam" id="PF04932">
    <property type="entry name" value="Wzy_C"/>
    <property type="match status" value="1"/>
</dbReference>
<dbReference type="InterPro" id="IPR007016">
    <property type="entry name" value="O-antigen_ligase-rel_domated"/>
</dbReference>
<evidence type="ECO:0000313" key="8">
    <source>
        <dbReference type="Proteomes" id="UP000178558"/>
    </source>
</evidence>
<dbReference type="AlphaFoldDB" id="A0A1F7J6Q7"/>
<comment type="caution">
    <text evidence="7">The sequence shown here is derived from an EMBL/GenBank/DDBJ whole genome shotgun (WGS) entry which is preliminary data.</text>
</comment>
<feature type="transmembrane region" description="Helical" evidence="5">
    <location>
        <begin position="307"/>
        <end position="327"/>
    </location>
</feature>
<evidence type="ECO:0000256" key="4">
    <source>
        <dbReference type="ARBA" id="ARBA00023136"/>
    </source>
</evidence>
<evidence type="ECO:0000256" key="2">
    <source>
        <dbReference type="ARBA" id="ARBA00022692"/>
    </source>
</evidence>
<dbReference type="PANTHER" id="PTHR37422">
    <property type="entry name" value="TEICHURONIC ACID BIOSYNTHESIS PROTEIN TUAE"/>
    <property type="match status" value="1"/>
</dbReference>
<feature type="transmembrane region" description="Helical" evidence="5">
    <location>
        <begin position="339"/>
        <end position="366"/>
    </location>
</feature>
<feature type="domain" description="O-antigen ligase-related" evidence="6">
    <location>
        <begin position="190"/>
        <end position="323"/>
    </location>
</feature>
<evidence type="ECO:0000256" key="1">
    <source>
        <dbReference type="ARBA" id="ARBA00004141"/>
    </source>
</evidence>
<feature type="transmembrane region" description="Helical" evidence="5">
    <location>
        <begin position="84"/>
        <end position="105"/>
    </location>
</feature>
<evidence type="ECO:0000313" key="7">
    <source>
        <dbReference type="EMBL" id="OGK51268.1"/>
    </source>
</evidence>
<name>A0A1F7J6Q7_9BACT</name>
<accession>A0A1F7J6Q7</accession>
<keyword evidence="4 5" id="KW-0472">Membrane</keyword>
<evidence type="ECO:0000256" key="5">
    <source>
        <dbReference type="SAM" id="Phobius"/>
    </source>
</evidence>
<dbReference type="Proteomes" id="UP000178558">
    <property type="component" value="Unassembled WGS sequence"/>
</dbReference>
<dbReference type="GO" id="GO:0016020">
    <property type="term" value="C:membrane"/>
    <property type="evidence" value="ECO:0007669"/>
    <property type="project" value="UniProtKB-SubCell"/>
</dbReference>
<reference evidence="7 8" key="1">
    <citation type="journal article" date="2016" name="Nat. Commun.">
        <title>Thousands of microbial genomes shed light on interconnected biogeochemical processes in an aquifer system.</title>
        <authorList>
            <person name="Anantharaman K."/>
            <person name="Brown C.T."/>
            <person name="Hug L.A."/>
            <person name="Sharon I."/>
            <person name="Castelle C.J."/>
            <person name="Probst A.J."/>
            <person name="Thomas B.C."/>
            <person name="Singh A."/>
            <person name="Wilkins M.J."/>
            <person name="Karaoz U."/>
            <person name="Brodie E.L."/>
            <person name="Williams K.H."/>
            <person name="Hubbard S.S."/>
            <person name="Banfield J.F."/>
        </authorList>
    </citation>
    <scope>NUCLEOTIDE SEQUENCE [LARGE SCALE GENOMIC DNA]</scope>
</reference>
<comment type="subcellular location">
    <subcellularLocation>
        <location evidence="1">Membrane</location>
        <topology evidence="1">Multi-pass membrane protein</topology>
    </subcellularLocation>
</comment>
<dbReference type="EMBL" id="MGAQ01000002">
    <property type="protein sequence ID" value="OGK51268.1"/>
    <property type="molecule type" value="Genomic_DNA"/>
</dbReference>
<gene>
    <name evidence="7" type="ORF">A3B50_04715</name>
</gene>
<dbReference type="PANTHER" id="PTHR37422:SF13">
    <property type="entry name" value="LIPOPOLYSACCHARIDE BIOSYNTHESIS PROTEIN PA4999-RELATED"/>
    <property type="match status" value="1"/>
</dbReference>
<keyword evidence="2 5" id="KW-0812">Transmembrane</keyword>
<feature type="transmembrane region" description="Helical" evidence="5">
    <location>
        <begin position="189"/>
        <end position="218"/>
    </location>
</feature>
<proteinExistence type="predicted"/>
<evidence type="ECO:0000259" key="6">
    <source>
        <dbReference type="Pfam" id="PF04932"/>
    </source>
</evidence>
<feature type="transmembrane region" description="Helical" evidence="5">
    <location>
        <begin position="117"/>
        <end position="135"/>
    </location>
</feature>
<organism evidence="7 8">
    <name type="scientific">Candidatus Roizmanbacteria bacterium RIFCSPLOWO2_01_FULL_40_42</name>
    <dbReference type="NCBI Taxonomy" id="1802066"/>
    <lineage>
        <taxon>Bacteria</taxon>
        <taxon>Candidatus Roizmaniibacteriota</taxon>
    </lineage>
</organism>
<sequence>MFSYLLFFFLSLGQIGRISFSNQEINIYLYEVIVGAWFLFLFFKHKFSPIEKSLKTVFHLYLFFGWLYATFVLSLWRFTIQQNAIALLYLGRLSLYFLFFLYLNFDKKFKKNLFKRGLLLYSIFTIIFSIAQYFLYPNLRNLQYLGWDPHQYRIFGTLFDTSAQAAIVGLLILFFLFERKIIPNMTRYALLLSSVVTGLLTYSRGFYISFLSTLAVFFVKTKQFFLLGGILVIFAMGVFALPKPFGEGVNLQRTFSLESRLRDNREAVDIFNKSPLFGIGYNHIRAVKSNDQQSLESHAGASFHSSFLIILVTSGAVGLVLFLMLLWRLAMTGKTGKYYILFLSLFSLFDNILLYPTVLLLLLLILSNSSERKIIFRT</sequence>
<feature type="transmembrane region" description="Helical" evidence="5">
    <location>
        <begin position="224"/>
        <end position="241"/>
    </location>
</feature>